<dbReference type="RefSeq" id="WP_166076291.1">
    <property type="nucleotide sequence ID" value="NZ_JAAJBT010000002.1"/>
</dbReference>
<comment type="caution">
    <text evidence="1">The sequence shown here is derived from an EMBL/GenBank/DDBJ whole genome shotgun (WGS) entry which is preliminary data.</text>
</comment>
<gene>
    <name evidence="1" type="ORF">G4D72_03810</name>
</gene>
<sequence length="192" mass="21750">MKYSFQSVKNTLFLLIVCGVNFGFSQTKNIKVNLPTYVINGAEIGFEFSNKKGRTSHEFTFITAKAPSFDGNGKYNQTGFEYKLKNFLFNKRALNGFYVAAPIANYIAFERTYNNYTENIKSVGIGSALGYQFFLLNTSSSNLTLDINAGGTYQIPYEVENIDQYFNTDDQIDGLFLLPKFLRFNISIGYAF</sequence>
<dbReference type="EMBL" id="JAAJBT010000002">
    <property type="protein sequence ID" value="NHM01235.1"/>
    <property type="molecule type" value="Genomic_DNA"/>
</dbReference>
<keyword evidence="2" id="KW-1185">Reference proteome</keyword>
<accession>A0ABX0I582</accession>
<evidence type="ECO:0000313" key="2">
    <source>
        <dbReference type="Proteomes" id="UP000800984"/>
    </source>
</evidence>
<name>A0ABX0I582_9FLAO</name>
<reference evidence="1 2" key="1">
    <citation type="submission" date="2020-02" db="EMBL/GenBank/DDBJ databases">
        <authorList>
            <person name="Chen W.-M."/>
        </authorList>
    </citation>
    <scope>NUCLEOTIDE SEQUENCE [LARGE SCALE GENOMIC DNA]</scope>
    <source>
        <strain evidence="1 2">KDG-16</strain>
    </source>
</reference>
<organism evidence="1 2">
    <name type="scientific">Flavobacterium difficile</name>
    <dbReference type="NCBI Taxonomy" id="2709659"/>
    <lineage>
        <taxon>Bacteria</taxon>
        <taxon>Pseudomonadati</taxon>
        <taxon>Bacteroidota</taxon>
        <taxon>Flavobacteriia</taxon>
        <taxon>Flavobacteriales</taxon>
        <taxon>Flavobacteriaceae</taxon>
        <taxon>Flavobacterium</taxon>
    </lineage>
</organism>
<evidence type="ECO:0000313" key="1">
    <source>
        <dbReference type="EMBL" id="NHM01235.1"/>
    </source>
</evidence>
<protein>
    <submittedName>
        <fullName evidence="1">DUF3575 domain-containing protein</fullName>
    </submittedName>
</protein>
<dbReference type="Proteomes" id="UP000800984">
    <property type="component" value="Unassembled WGS sequence"/>
</dbReference>
<proteinExistence type="predicted"/>